<comment type="caution">
    <text evidence="1">The sequence shown here is derived from an EMBL/GenBank/DDBJ whole genome shotgun (WGS) entry which is preliminary data.</text>
</comment>
<organism evidence="1">
    <name type="scientific">marine sediment metagenome</name>
    <dbReference type="NCBI Taxonomy" id="412755"/>
    <lineage>
        <taxon>unclassified sequences</taxon>
        <taxon>metagenomes</taxon>
        <taxon>ecological metagenomes</taxon>
    </lineage>
</organism>
<gene>
    <name evidence="1" type="ORF">LCGC14_1582270</name>
</gene>
<protein>
    <submittedName>
        <fullName evidence="1">Uncharacterized protein</fullName>
    </submittedName>
</protein>
<evidence type="ECO:0000313" key="1">
    <source>
        <dbReference type="EMBL" id="KKM26693.1"/>
    </source>
</evidence>
<reference evidence="1" key="1">
    <citation type="journal article" date="2015" name="Nature">
        <title>Complex archaea that bridge the gap between prokaryotes and eukaryotes.</title>
        <authorList>
            <person name="Spang A."/>
            <person name="Saw J.H."/>
            <person name="Jorgensen S.L."/>
            <person name="Zaremba-Niedzwiedzka K."/>
            <person name="Martijn J."/>
            <person name="Lind A.E."/>
            <person name="van Eijk R."/>
            <person name="Schleper C."/>
            <person name="Guy L."/>
            <person name="Ettema T.J."/>
        </authorList>
    </citation>
    <scope>NUCLEOTIDE SEQUENCE</scope>
</reference>
<sequence length="55" mass="6584">MDVVLKNIDDRLKALESKLLTFRYGLWLLQMGLSETHKILMTSRDYNEWTINKKL</sequence>
<dbReference type="EMBL" id="LAZR01012466">
    <property type="protein sequence ID" value="KKM26693.1"/>
    <property type="molecule type" value="Genomic_DNA"/>
</dbReference>
<name>A0A0F9KX82_9ZZZZ</name>
<accession>A0A0F9KX82</accession>
<proteinExistence type="predicted"/>
<dbReference type="AlphaFoldDB" id="A0A0F9KX82"/>